<dbReference type="Gene3D" id="3.10.350.10">
    <property type="entry name" value="LysM domain"/>
    <property type="match status" value="1"/>
</dbReference>
<evidence type="ECO:0000259" key="1">
    <source>
        <dbReference type="PROSITE" id="PS51782"/>
    </source>
</evidence>
<name>A0A8J6NID6_9CHLR</name>
<protein>
    <submittedName>
        <fullName evidence="2">LysM peptidoglycan-binding domain-containing protein</fullName>
    </submittedName>
</protein>
<dbReference type="PROSITE" id="PS51257">
    <property type="entry name" value="PROKAR_LIPOPROTEIN"/>
    <property type="match status" value="1"/>
</dbReference>
<dbReference type="AlphaFoldDB" id="A0A8J6NID6"/>
<dbReference type="Pfam" id="PF01476">
    <property type="entry name" value="LysM"/>
    <property type="match status" value="1"/>
</dbReference>
<dbReference type="InterPro" id="IPR036779">
    <property type="entry name" value="LysM_dom_sf"/>
</dbReference>
<gene>
    <name evidence="2" type="ORF">H8E29_16675</name>
</gene>
<dbReference type="PROSITE" id="PS51782">
    <property type="entry name" value="LYSM"/>
    <property type="match status" value="1"/>
</dbReference>
<feature type="domain" description="LysM" evidence="1">
    <location>
        <begin position="57"/>
        <end position="103"/>
    </location>
</feature>
<comment type="caution">
    <text evidence="2">The sequence shown here is derived from an EMBL/GenBank/DDBJ whole genome shotgun (WGS) entry which is preliminary data.</text>
</comment>
<proteinExistence type="predicted"/>
<dbReference type="InterPro" id="IPR018392">
    <property type="entry name" value="LysM"/>
</dbReference>
<sequence>MKHALQYGIYTALIFLLLVGCAPPDALIQFDATAAPTPEATSTPYITRPKFDPGELVEYVAQTGDTISGLAGRFNTSAEEILVNNPVIPHNVSVLPPGMPMQIPIYYLPLWGSQFQIMPDSAFVNGPAGIDFDIQSYVDAYPGWLKEHRDYAGGENRSGAEIVSYVATNFSVSPRLLLAILEYQSGALTKMEEPETPYTLGYIEPISHQGMYLQLIWAANTLNNGYYGWRGGSLTEFDRTDGSLERPDPWQNAASVGIQYYFSRTLSGS</sequence>
<reference evidence="2 3" key="1">
    <citation type="submission" date="2020-08" db="EMBL/GenBank/DDBJ databases">
        <title>Bridging the membrane lipid divide: bacteria of the FCB group superphylum have the potential to synthesize archaeal ether lipids.</title>
        <authorList>
            <person name="Villanueva L."/>
            <person name="Von Meijenfeldt F.A.B."/>
            <person name="Westbye A.B."/>
            <person name="Yadav S."/>
            <person name="Hopmans E.C."/>
            <person name="Dutilh B.E."/>
            <person name="Sinninghe Damste J.S."/>
        </authorList>
    </citation>
    <scope>NUCLEOTIDE SEQUENCE [LARGE SCALE GENOMIC DNA]</scope>
    <source>
        <strain evidence="2">NIOZ-UU36</strain>
    </source>
</reference>
<evidence type="ECO:0000313" key="2">
    <source>
        <dbReference type="EMBL" id="MBC8336893.1"/>
    </source>
</evidence>
<evidence type="ECO:0000313" key="3">
    <source>
        <dbReference type="Proteomes" id="UP000614469"/>
    </source>
</evidence>
<dbReference type="SUPFAM" id="SSF54106">
    <property type="entry name" value="LysM domain"/>
    <property type="match status" value="1"/>
</dbReference>
<dbReference type="EMBL" id="JACNJN010000208">
    <property type="protein sequence ID" value="MBC8336893.1"/>
    <property type="molecule type" value="Genomic_DNA"/>
</dbReference>
<dbReference type="Proteomes" id="UP000614469">
    <property type="component" value="Unassembled WGS sequence"/>
</dbReference>
<organism evidence="2 3">
    <name type="scientific">Candidatus Desulfolinea nitratireducens</name>
    <dbReference type="NCBI Taxonomy" id="2841698"/>
    <lineage>
        <taxon>Bacteria</taxon>
        <taxon>Bacillati</taxon>
        <taxon>Chloroflexota</taxon>
        <taxon>Anaerolineae</taxon>
        <taxon>Anaerolineales</taxon>
        <taxon>Anaerolineales incertae sedis</taxon>
        <taxon>Candidatus Desulfolinea</taxon>
    </lineage>
</organism>
<accession>A0A8J6NID6</accession>
<feature type="non-terminal residue" evidence="2">
    <location>
        <position position="269"/>
    </location>
</feature>